<evidence type="ECO:0000313" key="1">
    <source>
        <dbReference type="EMBL" id="KAF0750786.1"/>
    </source>
</evidence>
<comment type="caution">
    <text evidence="1">The sequence shown here is derived from an EMBL/GenBank/DDBJ whole genome shotgun (WGS) entry which is preliminary data.</text>
</comment>
<name>A0A6G0Y7L0_APHCR</name>
<proteinExistence type="predicted"/>
<organism evidence="1 2">
    <name type="scientific">Aphis craccivora</name>
    <name type="common">Cowpea aphid</name>
    <dbReference type="NCBI Taxonomy" id="307492"/>
    <lineage>
        <taxon>Eukaryota</taxon>
        <taxon>Metazoa</taxon>
        <taxon>Ecdysozoa</taxon>
        <taxon>Arthropoda</taxon>
        <taxon>Hexapoda</taxon>
        <taxon>Insecta</taxon>
        <taxon>Pterygota</taxon>
        <taxon>Neoptera</taxon>
        <taxon>Paraneoptera</taxon>
        <taxon>Hemiptera</taxon>
        <taxon>Sternorrhyncha</taxon>
        <taxon>Aphidomorpha</taxon>
        <taxon>Aphidoidea</taxon>
        <taxon>Aphididae</taxon>
        <taxon>Aphidini</taxon>
        <taxon>Aphis</taxon>
        <taxon>Aphis</taxon>
    </lineage>
</organism>
<feature type="non-terminal residue" evidence="1">
    <location>
        <position position="80"/>
    </location>
</feature>
<protein>
    <submittedName>
        <fullName evidence="1">Uncharacterized protein</fullName>
    </submittedName>
</protein>
<reference evidence="1 2" key="1">
    <citation type="submission" date="2019-08" db="EMBL/GenBank/DDBJ databases">
        <title>Whole genome of Aphis craccivora.</title>
        <authorList>
            <person name="Voronova N.V."/>
            <person name="Shulinski R.S."/>
            <person name="Bandarenka Y.V."/>
            <person name="Zhorov D.G."/>
            <person name="Warner D."/>
        </authorList>
    </citation>
    <scope>NUCLEOTIDE SEQUENCE [LARGE SCALE GENOMIC DNA]</scope>
    <source>
        <strain evidence="1">180601</strain>
        <tissue evidence="1">Whole Body</tissue>
    </source>
</reference>
<dbReference type="Proteomes" id="UP000478052">
    <property type="component" value="Unassembled WGS sequence"/>
</dbReference>
<evidence type="ECO:0000313" key="2">
    <source>
        <dbReference type="Proteomes" id="UP000478052"/>
    </source>
</evidence>
<gene>
    <name evidence="1" type="ORF">FWK35_00017470</name>
</gene>
<dbReference type="EMBL" id="VUJU01005592">
    <property type="protein sequence ID" value="KAF0750786.1"/>
    <property type="molecule type" value="Genomic_DNA"/>
</dbReference>
<sequence>MVYETTWSHSTLPTHASITEERDVTTQVALPTLLVNDLLLHHSSQERSIRVTYYVFRFIRNCHIPRFFWKKKSPLVSVAK</sequence>
<keyword evidence="2" id="KW-1185">Reference proteome</keyword>
<accession>A0A6G0Y7L0</accession>
<dbReference type="AlphaFoldDB" id="A0A6G0Y7L0"/>